<protein>
    <submittedName>
        <fullName evidence="1">Uncharacterized protein</fullName>
    </submittedName>
</protein>
<proteinExistence type="predicted"/>
<sequence>CLSEAIIIFPPAIDFNLYLKGEILSVITYGPASQGSCFFFLCAIFSTNSPTSKPFCGSGFSPSSLLISSALSFTVALTLSTSAKHGFKWNLFRA</sequence>
<comment type="caution">
    <text evidence="1">The sequence shown here is derived from an EMBL/GenBank/DDBJ whole genome shotgun (WGS) entry which is preliminary data.</text>
</comment>
<evidence type="ECO:0000313" key="1">
    <source>
        <dbReference type="EMBL" id="GKT29969.1"/>
    </source>
</evidence>
<feature type="non-terminal residue" evidence="1">
    <location>
        <position position="1"/>
    </location>
</feature>
<evidence type="ECO:0000313" key="2">
    <source>
        <dbReference type="Proteomes" id="UP001057375"/>
    </source>
</evidence>
<name>A0ABQ5KFC7_9EUKA</name>
<reference evidence="1" key="1">
    <citation type="submission" date="2022-03" db="EMBL/GenBank/DDBJ databases">
        <title>Draft genome sequence of Aduncisulcus paluster, a free-living microaerophilic Fornicata.</title>
        <authorList>
            <person name="Yuyama I."/>
            <person name="Kume K."/>
            <person name="Tamura T."/>
            <person name="Inagaki Y."/>
            <person name="Hashimoto T."/>
        </authorList>
    </citation>
    <scope>NUCLEOTIDE SEQUENCE</scope>
    <source>
        <strain evidence="1">NY0171</strain>
    </source>
</reference>
<dbReference type="Proteomes" id="UP001057375">
    <property type="component" value="Unassembled WGS sequence"/>
</dbReference>
<keyword evidence="2" id="KW-1185">Reference proteome</keyword>
<organism evidence="1 2">
    <name type="scientific">Aduncisulcus paluster</name>
    <dbReference type="NCBI Taxonomy" id="2918883"/>
    <lineage>
        <taxon>Eukaryota</taxon>
        <taxon>Metamonada</taxon>
        <taxon>Carpediemonas-like organisms</taxon>
        <taxon>Aduncisulcus</taxon>
    </lineage>
</organism>
<gene>
    <name evidence="1" type="ORF">ADUPG1_005355</name>
</gene>
<accession>A0ABQ5KFC7</accession>
<dbReference type="EMBL" id="BQXS01008511">
    <property type="protein sequence ID" value="GKT29969.1"/>
    <property type="molecule type" value="Genomic_DNA"/>
</dbReference>